<organism evidence="13 14">
    <name type="scientific">Candidatus Chazhemtobacterium aquaticus</name>
    <dbReference type="NCBI Taxonomy" id="2715735"/>
    <lineage>
        <taxon>Bacteria</taxon>
        <taxon>Candidatus Chazhemtobacteraceae</taxon>
        <taxon>Candidatus Chazhemtobacterium</taxon>
    </lineage>
</organism>
<dbReference type="AlphaFoldDB" id="A0A857N8U1"/>
<dbReference type="SUPFAM" id="SSF50156">
    <property type="entry name" value="PDZ domain-like"/>
    <property type="match status" value="1"/>
</dbReference>
<dbReference type="GO" id="GO:0051301">
    <property type="term" value="P:cell division"/>
    <property type="evidence" value="ECO:0007669"/>
    <property type="project" value="UniProtKB-KW"/>
</dbReference>
<evidence type="ECO:0000256" key="3">
    <source>
        <dbReference type="ARBA" id="ARBA00007931"/>
    </source>
</evidence>
<dbReference type="GO" id="GO:0004222">
    <property type="term" value="F:metalloendopeptidase activity"/>
    <property type="evidence" value="ECO:0007669"/>
    <property type="project" value="InterPro"/>
</dbReference>
<evidence type="ECO:0000256" key="5">
    <source>
        <dbReference type="ARBA" id="ARBA00022692"/>
    </source>
</evidence>
<dbReference type="EMBL" id="CP047901">
    <property type="protein sequence ID" value="QHO63743.1"/>
    <property type="molecule type" value="Genomic_DNA"/>
</dbReference>
<evidence type="ECO:0000259" key="12">
    <source>
        <dbReference type="Pfam" id="PF02163"/>
    </source>
</evidence>
<evidence type="ECO:0000256" key="8">
    <source>
        <dbReference type="ARBA" id="ARBA00022989"/>
    </source>
</evidence>
<evidence type="ECO:0000256" key="9">
    <source>
        <dbReference type="ARBA" id="ARBA00023049"/>
    </source>
</evidence>
<sequence length="370" mass="40799">MQVLLFLLILTVVVLVHEWGHFAAARFFKIKVEEFGIGFPPRMLRLFKRGETEYTINWLPIGGFVKIYGENGEGQEVKDERAFWSKPVWQRAVVLVAGVTMNLVLAVVLFGTVYSILGVPAMIDGVRVLEVSEGSPAQTAGLEEGVIVTSLVTNEGELVIEGSEGFVEKLRENLGEEVVLKIKEGEGVVEKKVTLRSDPGPNEGALGAVVTDTELTKYPWYQMPFRGVWVGFQEAFAWGREIVVGLGGMVYQLVTGQGLPKDIAGPVGIYQISNQAREAGWMAVLQFVGILSVNLMILNLLPFPGLDGGRLLFLGIELVRGRKLREDVEGWINMAGMMLLLGLMVVITFNDVARITGGWMGIQEKLQSWF</sequence>
<comment type="cofactor">
    <cofactor evidence="1">
        <name>Zn(2+)</name>
        <dbReference type="ChEBI" id="CHEBI:29105"/>
    </cofactor>
</comment>
<dbReference type="PANTHER" id="PTHR42837:SF2">
    <property type="entry name" value="MEMBRANE METALLOPROTEASE ARASP2, CHLOROPLASTIC-RELATED"/>
    <property type="match status" value="1"/>
</dbReference>
<comment type="subcellular location">
    <subcellularLocation>
        <location evidence="2">Membrane</location>
        <topology evidence="2">Multi-pass membrane protein</topology>
    </subcellularLocation>
</comment>
<proteinExistence type="inferred from homology"/>
<feature type="transmembrane region" description="Helical" evidence="11">
    <location>
        <begin position="331"/>
        <end position="350"/>
    </location>
</feature>
<keyword evidence="13" id="KW-0132">Cell division</keyword>
<dbReference type="GO" id="GO:0006508">
    <property type="term" value="P:proteolysis"/>
    <property type="evidence" value="ECO:0007669"/>
    <property type="project" value="UniProtKB-KW"/>
</dbReference>
<dbReference type="Pfam" id="PF02163">
    <property type="entry name" value="Peptidase_M50"/>
    <property type="match status" value="1"/>
</dbReference>
<dbReference type="PANTHER" id="PTHR42837">
    <property type="entry name" value="REGULATOR OF SIGMA-E PROTEASE RSEP"/>
    <property type="match status" value="1"/>
</dbReference>
<accession>A0A857N8U1</accession>
<evidence type="ECO:0000256" key="6">
    <source>
        <dbReference type="ARBA" id="ARBA00022801"/>
    </source>
</evidence>
<keyword evidence="10 11" id="KW-0472">Membrane</keyword>
<dbReference type="InterPro" id="IPR036034">
    <property type="entry name" value="PDZ_sf"/>
</dbReference>
<dbReference type="RefSeq" id="WP_161932106.1">
    <property type="nucleotide sequence ID" value="NZ_CP047901.1"/>
</dbReference>
<feature type="transmembrane region" description="Helical" evidence="11">
    <location>
        <begin position="92"/>
        <end position="117"/>
    </location>
</feature>
<reference evidence="14" key="1">
    <citation type="journal article" date="2020" name="Microorganisms">
        <title>Complete Genome of a Member of a New Bacterial Lineage in the Microgenomates Group Reveals an Unusual Nucleotide Composition Disparity Between Two Strands of DNA and Limited Metabolic Potential.</title>
        <authorList>
            <person name="Kadnikov V.V."/>
            <person name="Mardanov A.V."/>
            <person name="Beletsky A.V."/>
            <person name="Karnachuk O.V."/>
            <person name="Ravin N.V."/>
        </authorList>
    </citation>
    <scope>NUCLEOTIDE SEQUENCE [LARGE SCALE GENOMIC DNA]</scope>
</reference>
<keyword evidence="7" id="KW-0862">Zinc</keyword>
<keyword evidence="13" id="KW-0131">Cell cycle</keyword>
<dbReference type="Gene3D" id="2.30.42.10">
    <property type="match status" value="1"/>
</dbReference>
<keyword evidence="8 11" id="KW-1133">Transmembrane helix</keyword>
<dbReference type="Proteomes" id="UP000463983">
    <property type="component" value="Chromosome"/>
</dbReference>
<evidence type="ECO:0000256" key="7">
    <source>
        <dbReference type="ARBA" id="ARBA00022833"/>
    </source>
</evidence>
<keyword evidence="14" id="KW-1185">Reference proteome</keyword>
<dbReference type="InterPro" id="IPR004387">
    <property type="entry name" value="Pept_M50_Zn"/>
</dbReference>
<comment type="similarity">
    <text evidence="3">Belongs to the peptidase M50B family.</text>
</comment>
<evidence type="ECO:0000256" key="4">
    <source>
        <dbReference type="ARBA" id="ARBA00022670"/>
    </source>
</evidence>
<evidence type="ECO:0000256" key="2">
    <source>
        <dbReference type="ARBA" id="ARBA00004141"/>
    </source>
</evidence>
<dbReference type="CDD" id="cd06163">
    <property type="entry name" value="S2P-M50_PDZ_RseP-like"/>
    <property type="match status" value="1"/>
</dbReference>
<gene>
    <name evidence="13" type="ORF">MICH65_0762</name>
</gene>
<feature type="domain" description="Peptidase M50" evidence="12">
    <location>
        <begin position="6"/>
        <end position="342"/>
    </location>
</feature>
<keyword evidence="4 13" id="KW-0645">Protease</keyword>
<evidence type="ECO:0000313" key="13">
    <source>
        <dbReference type="EMBL" id="QHO63743.1"/>
    </source>
</evidence>
<keyword evidence="9" id="KW-0482">Metalloprotease</keyword>
<dbReference type="GO" id="GO:0016020">
    <property type="term" value="C:membrane"/>
    <property type="evidence" value="ECO:0007669"/>
    <property type="project" value="UniProtKB-SubCell"/>
</dbReference>
<dbReference type="KEGG" id="caqa:MICH65_0762"/>
<evidence type="ECO:0000313" key="14">
    <source>
        <dbReference type="Proteomes" id="UP000463983"/>
    </source>
</evidence>
<evidence type="ECO:0000256" key="10">
    <source>
        <dbReference type="ARBA" id="ARBA00023136"/>
    </source>
</evidence>
<name>A0A857N8U1_9BACT</name>
<keyword evidence="5 11" id="KW-0812">Transmembrane</keyword>
<evidence type="ECO:0000256" key="11">
    <source>
        <dbReference type="SAM" id="Phobius"/>
    </source>
</evidence>
<evidence type="ECO:0000256" key="1">
    <source>
        <dbReference type="ARBA" id="ARBA00001947"/>
    </source>
</evidence>
<protein>
    <submittedName>
        <fullName evidence="13">Intramembrane protease RasP/YluC, implicated in cell division based on FtsL cleavage</fullName>
    </submittedName>
</protein>
<feature type="transmembrane region" description="Helical" evidence="11">
    <location>
        <begin position="279"/>
        <end position="301"/>
    </location>
</feature>
<keyword evidence="6" id="KW-0378">Hydrolase</keyword>
<dbReference type="InterPro" id="IPR008915">
    <property type="entry name" value="Peptidase_M50"/>
</dbReference>